<comment type="caution">
    <text evidence="15">The sequence shown here is derived from an EMBL/GenBank/DDBJ whole genome shotgun (WGS) entry which is preliminary data.</text>
</comment>
<dbReference type="SUPFAM" id="SSF47446">
    <property type="entry name" value="Signal peptide-binding domain"/>
    <property type="match status" value="1"/>
</dbReference>
<dbReference type="InterPro" id="IPR000897">
    <property type="entry name" value="SRP54_GTPase_dom"/>
</dbReference>
<dbReference type="GO" id="GO:0048500">
    <property type="term" value="C:signal recognition particle"/>
    <property type="evidence" value="ECO:0007669"/>
    <property type="project" value="UniProtKB-UniRule"/>
</dbReference>
<comment type="subunit">
    <text evidence="9 10">Part of the signal recognition particle protein translocation system, which is composed of SRP and FtsY. Archaeal SRP consists of a 7S RNA molecule of 300 nucleotides and two protein subunits: SRP54 and SRP19.</text>
</comment>
<dbReference type="Pfam" id="PF02978">
    <property type="entry name" value="SRP_SPB"/>
    <property type="match status" value="1"/>
</dbReference>
<dbReference type="InterPro" id="IPR003593">
    <property type="entry name" value="AAA+_ATPase"/>
</dbReference>
<accession>A0A7C4D6K4</accession>
<organism evidence="15">
    <name type="scientific">Staphylothermus marinus</name>
    <dbReference type="NCBI Taxonomy" id="2280"/>
    <lineage>
        <taxon>Archaea</taxon>
        <taxon>Thermoproteota</taxon>
        <taxon>Thermoprotei</taxon>
        <taxon>Desulfurococcales</taxon>
        <taxon>Desulfurococcaceae</taxon>
        <taxon>Staphylothermus</taxon>
    </lineage>
</organism>
<dbReference type="HAMAP" id="MF_00306">
    <property type="entry name" value="SRP54"/>
    <property type="match status" value="1"/>
</dbReference>
<protein>
    <recommendedName>
        <fullName evidence="10">Signal recognition particle 54 kDa protein</fullName>
        <shortName evidence="10">SRP54</shortName>
        <ecNumber evidence="10">3.6.5.4</ecNumber>
    </recommendedName>
</protein>
<feature type="binding site" evidence="10">
    <location>
        <begin position="185"/>
        <end position="189"/>
    </location>
    <ligand>
        <name>GTP</name>
        <dbReference type="ChEBI" id="CHEBI:37565"/>
    </ligand>
</feature>
<keyword evidence="2 10" id="KW-0963">Cytoplasm</keyword>
<evidence type="ECO:0000256" key="2">
    <source>
        <dbReference type="ARBA" id="ARBA00022490"/>
    </source>
</evidence>
<dbReference type="Gene3D" id="1.20.120.140">
    <property type="entry name" value="Signal recognition particle SRP54, nucleotide-binding domain"/>
    <property type="match status" value="1"/>
</dbReference>
<dbReference type="InterPro" id="IPR004125">
    <property type="entry name" value="Signal_recog_particle_SRP54_M"/>
</dbReference>
<comment type="function">
    <text evidence="10">Involved in targeting and insertion of nascent membrane proteins into the cytoplasmic membrane. Binds to the hydrophobic signal sequence of the ribosome-nascent chain (RNC) as it emerges from the ribosomes. The SRP-RNC complex is then targeted to the cytoplasmic membrane where it interacts with the SRP receptor FtsY.</text>
</comment>
<dbReference type="GO" id="GO:0008312">
    <property type="term" value="F:7S RNA binding"/>
    <property type="evidence" value="ECO:0007669"/>
    <property type="project" value="UniProtKB-UniRule"/>
</dbReference>
<comment type="similarity">
    <text evidence="1 10">Belongs to the GTP-binding SRP family. SRP54 subfamily.</text>
</comment>
<comment type="subcellular location">
    <subcellularLocation>
        <location evidence="10">Cytoplasm</location>
    </subcellularLocation>
    <text evidence="10">The SRP-RNC complex is targeted to the cytoplasmic membrane.</text>
</comment>
<dbReference type="GO" id="GO:0003924">
    <property type="term" value="F:GTPase activity"/>
    <property type="evidence" value="ECO:0007669"/>
    <property type="project" value="UniProtKB-UniRule"/>
</dbReference>
<dbReference type="EC" id="3.6.5.4" evidence="10"/>
<dbReference type="InterPro" id="IPR036891">
    <property type="entry name" value="Signal_recog_part_SRP54_M_sf"/>
</dbReference>
<evidence type="ECO:0000256" key="10">
    <source>
        <dbReference type="HAMAP-Rule" id="MF_00306"/>
    </source>
</evidence>
<dbReference type="Pfam" id="PF00448">
    <property type="entry name" value="SRP54"/>
    <property type="match status" value="1"/>
</dbReference>
<evidence type="ECO:0000313" key="15">
    <source>
        <dbReference type="EMBL" id="HGM58134.1"/>
    </source>
</evidence>
<reference evidence="15" key="1">
    <citation type="journal article" date="2020" name="mSystems">
        <title>Genome- and Community-Level Interaction Insights into Carbon Utilization and Element Cycling Functions of Hydrothermarchaeota in Hydrothermal Sediment.</title>
        <authorList>
            <person name="Zhou Z."/>
            <person name="Liu Y."/>
            <person name="Xu W."/>
            <person name="Pan J."/>
            <person name="Luo Z.H."/>
            <person name="Li M."/>
        </authorList>
    </citation>
    <scope>NUCLEOTIDE SEQUENCE [LARGE SCALE GENOMIC DNA]</scope>
    <source>
        <strain evidence="15">SpSt-642</strain>
    </source>
</reference>
<name>A0A7C4D6K4_STAMA</name>
<dbReference type="AlphaFoldDB" id="A0A7C4D6K4"/>
<dbReference type="GO" id="GO:0005525">
    <property type="term" value="F:GTP binding"/>
    <property type="evidence" value="ECO:0007669"/>
    <property type="project" value="UniProtKB-UniRule"/>
</dbReference>
<dbReference type="FunFam" id="3.40.50.300:FF:000022">
    <property type="entry name" value="Signal recognition particle 54 kDa subunit"/>
    <property type="match status" value="1"/>
</dbReference>
<dbReference type="PANTHER" id="PTHR11564:SF5">
    <property type="entry name" value="SIGNAL RECOGNITION PARTICLE SUBUNIT SRP54"/>
    <property type="match status" value="1"/>
</dbReference>
<feature type="domain" description="Signal recognition particle SRP54 helical bundle" evidence="14">
    <location>
        <begin position="2"/>
        <end position="82"/>
    </location>
</feature>
<comment type="domain">
    <text evidence="10">Composed of three domains: the N-terminal N domain, which is responsible for interactions with the ribosome, the central G domain, which binds GTP, and the C-terminal M domain, which binds the RNA and the signal sequence of the RNC.</text>
</comment>
<dbReference type="CDD" id="cd17875">
    <property type="entry name" value="SRP54_G"/>
    <property type="match status" value="1"/>
</dbReference>
<dbReference type="PANTHER" id="PTHR11564">
    <property type="entry name" value="SIGNAL RECOGNITION PARTICLE 54K PROTEIN SRP54"/>
    <property type="match status" value="1"/>
</dbReference>
<keyword evidence="4 10" id="KW-0378">Hydrolase</keyword>
<dbReference type="InterPro" id="IPR022941">
    <property type="entry name" value="SRP54"/>
</dbReference>
<dbReference type="Gene3D" id="1.10.260.30">
    <property type="entry name" value="Signal recognition particle, SRP54 subunit, M-domain"/>
    <property type="match status" value="1"/>
</dbReference>
<feature type="domain" description="AAA+ ATPase" evidence="12">
    <location>
        <begin position="95"/>
        <end position="296"/>
    </location>
</feature>
<dbReference type="SUPFAM" id="SSF47364">
    <property type="entry name" value="Domain of the SRP/SRP receptor G-proteins"/>
    <property type="match status" value="1"/>
</dbReference>
<dbReference type="InterPro" id="IPR013822">
    <property type="entry name" value="Signal_recog_particl_SRP54_hlx"/>
</dbReference>
<dbReference type="GO" id="GO:0006614">
    <property type="term" value="P:SRP-dependent cotranslational protein targeting to membrane"/>
    <property type="evidence" value="ECO:0007669"/>
    <property type="project" value="InterPro"/>
</dbReference>
<dbReference type="InterPro" id="IPR027417">
    <property type="entry name" value="P-loop_NTPase"/>
</dbReference>
<dbReference type="SUPFAM" id="SSF52540">
    <property type="entry name" value="P-loop containing nucleoside triphosphate hydrolases"/>
    <property type="match status" value="1"/>
</dbReference>
<feature type="binding site" evidence="10">
    <location>
        <begin position="243"/>
        <end position="246"/>
    </location>
    <ligand>
        <name>GTP</name>
        <dbReference type="ChEBI" id="CHEBI:37565"/>
    </ligand>
</feature>
<dbReference type="InterPro" id="IPR036225">
    <property type="entry name" value="SRP/SRP_N"/>
</dbReference>
<comment type="catalytic activity">
    <reaction evidence="10">
        <text>GTP + H2O = GDP + phosphate + H(+)</text>
        <dbReference type="Rhea" id="RHEA:19669"/>
        <dbReference type="ChEBI" id="CHEBI:15377"/>
        <dbReference type="ChEBI" id="CHEBI:15378"/>
        <dbReference type="ChEBI" id="CHEBI:37565"/>
        <dbReference type="ChEBI" id="CHEBI:43474"/>
        <dbReference type="ChEBI" id="CHEBI:58189"/>
        <dbReference type="EC" id="3.6.5.4"/>
    </reaction>
</comment>
<gene>
    <name evidence="10" type="primary">srp54</name>
    <name evidence="15" type="ORF">ENU14_00875</name>
</gene>
<keyword evidence="11" id="KW-0175">Coiled coil</keyword>
<feature type="coiled-coil region" evidence="11">
    <location>
        <begin position="407"/>
        <end position="437"/>
    </location>
</feature>
<feature type="domain" description="SRP54-type proteins GTP-binding" evidence="13">
    <location>
        <begin position="96"/>
        <end position="291"/>
    </location>
</feature>
<keyword evidence="5 10" id="KW-0694">RNA-binding</keyword>
<evidence type="ECO:0000259" key="13">
    <source>
        <dbReference type="SMART" id="SM00962"/>
    </source>
</evidence>
<keyword evidence="3 10" id="KW-0547">Nucleotide-binding</keyword>
<dbReference type="Gene3D" id="3.40.50.300">
    <property type="entry name" value="P-loop containing nucleotide triphosphate hydrolases"/>
    <property type="match status" value="1"/>
</dbReference>
<dbReference type="Pfam" id="PF02881">
    <property type="entry name" value="SRP54_N"/>
    <property type="match status" value="1"/>
</dbReference>
<evidence type="ECO:0000256" key="9">
    <source>
        <dbReference type="ARBA" id="ARBA00064051"/>
    </source>
</evidence>
<keyword evidence="6 10" id="KW-0342">GTP-binding</keyword>
<evidence type="ECO:0000256" key="11">
    <source>
        <dbReference type="SAM" id="Coils"/>
    </source>
</evidence>
<sequence>MVLDGLRNALAKFLKSSRYEEAVEDFIKDLQKELIKSDVNINVVVEISKRIRDRALKEEPPIGVSRKDWFITIVYEELTNLFGGSEKPNIKPSKKPWIMLLIGLQGSGKTTTAAKIAFYYKTEGYRVGLVSADTYRPAAYEQLKQLGDQIGVPVYGEPSGGNAVEIARRGVEYFVNNRFDIVIIDTAGRHHREETLLEEMREISRVVNPDEIVLVIDASLGQQAFNIAKKFHSTTPIGSIVVTKLDGTAKGGGALSAVVATNARIKFIGTGEKLDELEVFNPSRFIARILGIGDIESLVERVKRIQVEFTEKDIEDLMSGRINMRLIYKQLINIRKLGPFKKILQLIPGLGLKIPFEVDPRELEEKVSKWISAINSMTYEELDNPDIIDKNRVKRIAIGSGVDQENVRELIKQYNMLKKITRELKKRKDILRKLREMGFQTDSIE</sequence>
<evidence type="ECO:0000256" key="7">
    <source>
        <dbReference type="ARBA" id="ARBA00023135"/>
    </source>
</evidence>
<evidence type="ECO:0000256" key="1">
    <source>
        <dbReference type="ARBA" id="ARBA00005450"/>
    </source>
</evidence>
<evidence type="ECO:0000259" key="12">
    <source>
        <dbReference type="SMART" id="SM00382"/>
    </source>
</evidence>
<evidence type="ECO:0000256" key="3">
    <source>
        <dbReference type="ARBA" id="ARBA00022741"/>
    </source>
</evidence>
<evidence type="ECO:0000256" key="5">
    <source>
        <dbReference type="ARBA" id="ARBA00022884"/>
    </source>
</evidence>
<keyword evidence="8 10" id="KW-0687">Ribonucleoprotein</keyword>
<keyword evidence="7 10" id="KW-0733">Signal recognition particle</keyword>
<proteinExistence type="inferred from homology"/>
<dbReference type="SMART" id="SM00382">
    <property type="entry name" value="AAA"/>
    <property type="match status" value="1"/>
</dbReference>
<feature type="binding site" evidence="10">
    <location>
        <begin position="103"/>
        <end position="110"/>
    </location>
    <ligand>
        <name>GTP</name>
        <dbReference type="ChEBI" id="CHEBI:37565"/>
    </ligand>
</feature>
<evidence type="ECO:0000256" key="4">
    <source>
        <dbReference type="ARBA" id="ARBA00022801"/>
    </source>
</evidence>
<dbReference type="InterPro" id="IPR042101">
    <property type="entry name" value="SRP54_N_sf"/>
</dbReference>
<evidence type="ECO:0000259" key="14">
    <source>
        <dbReference type="SMART" id="SM00963"/>
    </source>
</evidence>
<dbReference type="SMART" id="SM00963">
    <property type="entry name" value="SRP54_N"/>
    <property type="match status" value="1"/>
</dbReference>
<dbReference type="SMART" id="SM00962">
    <property type="entry name" value="SRP54"/>
    <property type="match status" value="1"/>
</dbReference>
<evidence type="ECO:0000256" key="8">
    <source>
        <dbReference type="ARBA" id="ARBA00023274"/>
    </source>
</evidence>
<evidence type="ECO:0000256" key="6">
    <source>
        <dbReference type="ARBA" id="ARBA00023134"/>
    </source>
</evidence>
<dbReference type="EMBL" id="DTBJ01000013">
    <property type="protein sequence ID" value="HGM58134.1"/>
    <property type="molecule type" value="Genomic_DNA"/>
</dbReference>